<evidence type="ECO:0000313" key="2">
    <source>
        <dbReference type="EMBL" id="PBL04221.1"/>
    </source>
</evidence>
<dbReference type="InParanoid" id="A0A2H3EDA2"/>
<dbReference type="OrthoDB" id="3063930at2759"/>
<feature type="region of interest" description="Disordered" evidence="1">
    <location>
        <begin position="105"/>
        <end position="143"/>
    </location>
</feature>
<organism evidence="2 3">
    <name type="scientific">Armillaria gallica</name>
    <name type="common">Bulbous honey fungus</name>
    <name type="synonym">Armillaria bulbosa</name>
    <dbReference type="NCBI Taxonomy" id="47427"/>
    <lineage>
        <taxon>Eukaryota</taxon>
        <taxon>Fungi</taxon>
        <taxon>Dikarya</taxon>
        <taxon>Basidiomycota</taxon>
        <taxon>Agaricomycotina</taxon>
        <taxon>Agaricomycetes</taxon>
        <taxon>Agaricomycetidae</taxon>
        <taxon>Agaricales</taxon>
        <taxon>Marasmiineae</taxon>
        <taxon>Physalacriaceae</taxon>
        <taxon>Armillaria</taxon>
    </lineage>
</organism>
<reference evidence="3" key="1">
    <citation type="journal article" date="2017" name="Nat. Ecol. Evol.">
        <title>Genome expansion and lineage-specific genetic innovations in the forest pathogenic fungi Armillaria.</title>
        <authorList>
            <person name="Sipos G."/>
            <person name="Prasanna A.N."/>
            <person name="Walter M.C."/>
            <person name="O'Connor E."/>
            <person name="Balint B."/>
            <person name="Krizsan K."/>
            <person name="Kiss B."/>
            <person name="Hess J."/>
            <person name="Varga T."/>
            <person name="Slot J."/>
            <person name="Riley R."/>
            <person name="Boka B."/>
            <person name="Rigling D."/>
            <person name="Barry K."/>
            <person name="Lee J."/>
            <person name="Mihaltcheva S."/>
            <person name="LaButti K."/>
            <person name="Lipzen A."/>
            <person name="Waldron R."/>
            <person name="Moloney N.M."/>
            <person name="Sperisen C."/>
            <person name="Kredics L."/>
            <person name="Vagvoelgyi C."/>
            <person name="Patrignani A."/>
            <person name="Fitzpatrick D."/>
            <person name="Nagy I."/>
            <person name="Doyle S."/>
            <person name="Anderson J.B."/>
            <person name="Grigoriev I.V."/>
            <person name="Gueldener U."/>
            <person name="Muensterkoetter M."/>
            <person name="Nagy L.G."/>
        </authorList>
    </citation>
    <scope>NUCLEOTIDE SEQUENCE [LARGE SCALE GENOMIC DNA]</scope>
    <source>
        <strain evidence="3">Ar21-2</strain>
    </source>
</reference>
<protein>
    <submittedName>
        <fullName evidence="2">Uncharacterized protein</fullName>
    </submittedName>
</protein>
<proteinExistence type="predicted"/>
<name>A0A2H3EDA2_ARMGA</name>
<gene>
    <name evidence="2" type="ORF">ARMGADRAFT_1070698</name>
</gene>
<dbReference type="OMA" id="HIYHEVH"/>
<sequence length="143" mass="15756">MHKVTLHLTTFACYNIPALCRNILQLCGINRELEHINYLYCGHLCACDHVVHNIAKSLNQFASAEGGNKLIEDLSHIYHEVHSFIVNDSLQCSLSLSLDLPEGPEYMPSNNDASMWDKDEDELAAGPSGVPGDDDEGKAEASE</sequence>
<dbReference type="AlphaFoldDB" id="A0A2H3EDA2"/>
<evidence type="ECO:0000313" key="3">
    <source>
        <dbReference type="Proteomes" id="UP000217790"/>
    </source>
</evidence>
<keyword evidence="3" id="KW-1185">Reference proteome</keyword>
<dbReference type="EMBL" id="KZ293644">
    <property type="protein sequence ID" value="PBL04221.1"/>
    <property type="molecule type" value="Genomic_DNA"/>
</dbReference>
<accession>A0A2H3EDA2</accession>
<dbReference type="Proteomes" id="UP000217790">
    <property type="component" value="Unassembled WGS sequence"/>
</dbReference>
<evidence type="ECO:0000256" key="1">
    <source>
        <dbReference type="SAM" id="MobiDB-lite"/>
    </source>
</evidence>